<feature type="transmembrane region" description="Helical" evidence="6">
    <location>
        <begin position="216"/>
        <end position="238"/>
    </location>
</feature>
<feature type="transmembrane region" description="Helical" evidence="6">
    <location>
        <begin position="244"/>
        <end position="263"/>
    </location>
</feature>
<reference evidence="8 9" key="1">
    <citation type="submission" date="2017-11" db="EMBL/GenBank/DDBJ databases">
        <title>Genomic Encyclopedia of Archaeal and Bacterial Type Strains, Phase II (KMG-II): From Individual Species to Whole Genera.</title>
        <authorList>
            <person name="Goeker M."/>
        </authorList>
    </citation>
    <scope>NUCLEOTIDE SEQUENCE [LARGE SCALE GENOMIC DNA]</scope>
    <source>
        <strain evidence="8 9">DSM 27763</strain>
    </source>
</reference>
<evidence type="ECO:0000256" key="2">
    <source>
        <dbReference type="ARBA" id="ARBA00022475"/>
    </source>
</evidence>
<keyword evidence="2" id="KW-1003">Cell membrane</keyword>
<accession>A0A2M9BHF4</accession>
<keyword evidence="3 6" id="KW-0812">Transmembrane</keyword>
<feature type="transmembrane region" description="Helical" evidence="6">
    <location>
        <begin position="53"/>
        <end position="86"/>
    </location>
</feature>
<keyword evidence="5 6" id="KW-0472">Membrane</keyword>
<dbReference type="PANTHER" id="PTHR35007">
    <property type="entry name" value="INTEGRAL MEMBRANE PROTEIN-RELATED"/>
    <property type="match status" value="1"/>
</dbReference>
<keyword evidence="4 6" id="KW-1133">Transmembrane helix</keyword>
<comment type="subcellular location">
    <subcellularLocation>
        <location evidence="1">Cell membrane</location>
        <topology evidence="1">Multi-pass membrane protein</topology>
    </subcellularLocation>
</comment>
<sequence length="272" mass="27806">MTAAVAALAAGASMWLWVPGGRWRLRRVVGPDPGGASGWRSVPVLARGDSSTAVIVLACVVVTCLVVAGVRPMVATAAAVAVVTALRIRARTRRRRTVARTRREVARACDALASELAAGTAAQRALDTVAAEWEVLRPAAASARLGADPTEAIRVAARRSGADGLRVLAAASEVSRRTGAPQAMVLDRALAALRADEDLAREVEAALGPPRATAKLLAVLPGVALALGAGLGGDPLAFLLDSRLGGWCLLLGVCAAAAGLVWVERIADGASR</sequence>
<gene>
    <name evidence="8" type="ORF">CLV56_1597</name>
</gene>
<comment type="caution">
    <text evidence="8">The sequence shown here is derived from an EMBL/GenBank/DDBJ whole genome shotgun (WGS) entry which is preliminary data.</text>
</comment>
<dbReference type="EMBL" id="PGEZ01000001">
    <property type="protein sequence ID" value="PJJ57369.1"/>
    <property type="molecule type" value="Genomic_DNA"/>
</dbReference>
<feature type="domain" description="Type II secretion system protein GspF" evidence="7">
    <location>
        <begin position="109"/>
        <end position="226"/>
    </location>
</feature>
<evidence type="ECO:0000313" key="9">
    <source>
        <dbReference type="Proteomes" id="UP000230842"/>
    </source>
</evidence>
<protein>
    <submittedName>
        <fullName evidence="8">Tight adherence protein B</fullName>
    </submittedName>
</protein>
<dbReference type="InterPro" id="IPR018076">
    <property type="entry name" value="T2SS_GspF_dom"/>
</dbReference>
<evidence type="ECO:0000259" key="7">
    <source>
        <dbReference type="Pfam" id="PF00482"/>
    </source>
</evidence>
<dbReference type="Pfam" id="PF00482">
    <property type="entry name" value="T2SSF"/>
    <property type="match status" value="1"/>
</dbReference>
<evidence type="ECO:0000256" key="5">
    <source>
        <dbReference type="ARBA" id="ARBA00023136"/>
    </source>
</evidence>
<evidence type="ECO:0000256" key="3">
    <source>
        <dbReference type="ARBA" id="ARBA00022692"/>
    </source>
</evidence>
<organism evidence="8 9">
    <name type="scientific">Mumia flava</name>
    <dbReference type="NCBI Taxonomy" id="1348852"/>
    <lineage>
        <taxon>Bacteria</taxon>
        <taxon>Bacillati</taxon>
        <taxon>Actinomycetota</taxon>
        <taxon>Actinomycetes</taxon>
        <taxon>Propionibacteriales</taxon>
        <taxon>Nocardioidaceae</taxon>
        <taxon>Mumia</taxon>
    </lineage>
</organism>
<keyword evidence="9" id="KW-1185">Reference proteome</keyword>
<proteinExistence type="predicted"/>
<dbReference type="PANTHER" id="PTHR35007:SF4">
    <property type="entry name" value="CONSERVED TRANSMEMBRANE PROTEIN-RELATED"/>
    <property type="match status" value="1"/>
</dbReference>
<dbReference type="GO" id="GO:0005886">
    <property type="term" value="C:plasma membrane"/>
    <property type="evidence" value="ECO:0007669"/>
    <property type="project" value="UniProtKB-SubCell"/>
</dbReference>
<name>A0A2M9BHF4_9ACTN</name>
<dbReference type="RefSeq" id="WP_100414647.1">
    <property type="nucleotide sequence ID" value="NZ_PGEZ01000001.1"/>
</dbReference>
<dbReference type="AlphaFoldDB" id="A0A2M9BHF4"/>
<dbReference type="Proteomes" id="UP000230842">
    <property type="component" value="Unassembled WGS sequence"/>
</dbReference>
<evidence type="ECO:0000256" key="4">
    <source>
        <dbReference type="ARBA" id="ARBA00022989"/>
    </source>
</evidence>
<evidence type="ECO:0000256" key="1">
    <source>
        <dbReference type="ARBA" id="ARBA00004651"/>
    </source>
</evidence>
<evidence type="ECO:0000256" key="6">
    <source>
        <dbReference type="SAM" id="Phobius"/>
    </source>
</evidence>
<evidence type="ECO:0000313" key="8">
    <source>
        <dbReference type="EMBL" id="PJJ57369.1"/>
    </source>
</evidence>